<keyword evidence="3" id="KW-1133">Transmembrane helix</keyword>
<dbReference type="EMBL" id="AE015929">
    <property type="protein sequence ID" value="AAO06050.1"/>
    <property type="molecule type" value="Genomic_DNA"/>
</dbReference>
<dbReference type="PANTHER" id="PTHR30469">
    <property type="entry name" value="MULTIDRUG RESISTANCE PROTEIN MDTA"/>
    <property type="match status" value="1"/>
</dbReference>
<evidence type="ECO:0000313" key="7">
    <source>
        <dbReference type="Proteomes" id="UP000001411"/>
    </source>
</evidence>
<dbReference type="PATRIC" id="fig|176280.10.peg.2347"/>
<dbReference type="InterPro" id="IPR058627">
    <property type="entry name" value="MdtA-like_C"/>
</dbReference>
<feature type="region of interest" description="Disordered" evidence="2">
    <location>
        <begin position="232"/>
        <end position="277"/>
    </location>
</feature>
<protein>
    <recommendedName>
        <fullName evidence="8">Efflux RND transporter periplasmic adaptor subunit</fullName>
    </recommendedName>
</protein>
<name>A0A0H2VIX2_STAES</name>
<dbReference type="eggNOG" id="COG0845">
    <property type="taxonomic scope" value="Bacteria"/>
</dbReference>
<dbReference type="GO" id="GO:0015562">
    <property type="term" value="F:efflux transmembrane transporter activity"/>
    <property type="evidence" value="ECO:0007669"/>
    <property type="project" value="TreeGrafter"/>
</dbReference>
<gene>
    <name evidence="6" type="ordered locus">SE_2407</name>
</gene>
<organism evidence="6 7">
    <name type="scientific">Staphylococcus epidermidis (strain ATCC 12228 / FDA PCI 1200)</name>
    <dbReference type="NCBI Taxonomy" id="176280"/>
    <lineage>
        <taxon>Bacteria</taxon>
        <taxon>Bacillati</taxon>
        <taxon>Bacillota</taxon>
        <taxon>Bacilli</taxon>
        <taxon>Bacillales</taxon>
        <taxon>Staphylococcaceae</taxon>
        <taxon>Staphylococcus</taxon>
    </lineage>
</organism>
<reference evidence="6 7" key="1">
    <citation type="journal article" date="2003" name="Mol. Microbiol.">
        <title>Genome-based analysis of virulence genes in a non-biofilm-forming Staphylococcus epidermidis strain (ATCC 12228).</title>
        <authorList>
            <person name="Zhang Y.Q."/>
            <person name="Ren S.X."/>
            <person name="Li H.L."/>
            <person name="Wang Y.X."/>
            <person name="Fu G."/>
            <person name="Yang J."/>
            <person name="Qin Z.Q."/>
            <person name="Miao Y.G."/>
            <person name="Wang W.Y."/>
            <person name="Chen R.S."/>
            <person name="Shen Y."/>
            <person name="Chen Z."/>
            <person name="Yuan Z.H."/>
            <person name="Zhao G.P."/>
            <person name="Qu D."/>
            <person name="Danchin A."/>
            <person name="Wen Y.M."/>
        </authorList>
    </citation>
    <scope>NUCLEOTIDE SEQUENCE [LARGE SCALE GENOMIC DNA]</scope>
    <source>
        <strain evidence="7">ATCC 12228 / FDA PCI 1200</strain>
    </source>
</reference>
<feature type="domain" description="Multidrug resistance protein MdtA-like C-terminal permuted SH3" evidence="4">
    <location>
        <begin position="316"/>
        <end position="354"/>
    </location>
</feature>
<feature type="coiled-coil region" evidence="1">
    <location>
        <begin position="134"/>
        <end position="161"/>
    </location>
</feature>
<dbReference type="InterPro" id="IPR058636">
    <property type="entry name" value="Beta-barrel_YknX"/>
</dbReference>
<proteinExistence type="predicted"/>
<evidence type="ECO:0000256" key="2">
    <source>
        <dbReference type="SAM" id="MobiDB-lite"/>
    </source>
</evidence>
<dbReference type="KEGG" id="sep:SE_2407"/>
<dbReference type="Pfam" id="PF25990">
    <property type="entry name" value="Beta-barrel_YknX"/>
    <property type="match status" value="1"/>
</dbReference>
<dbReference type="Proteomes" id="UP000001411">
    <property type="component" value="Chromosome"/>
</dbReference>
<keyword evidence="1" id="KW-0175">Coiled coil</keyword>
<evidence type="ECO:0000256" key="3">
    <source>
        <dbReference type="SAM" id="Phobius"/>
    </source>
</evidence>
<evidence type="ECO:0008006" key="8">
    <source>
        <dbReference type="Google" id="ProtNLM"/>
    </source>
</evidence>
<evidence type="ECO:0000313" key="6">
    <source>
        <dbReference type="EMBL" id="AAO06050.1"/>
    </source>
</evidence>
<dbReference type="OrthoDB" id="2411684at2"/>
<feature type="transmembrane region" description="Helical" evidence="3">
    <location>
        <begin position="6"/>
        <end position="25"/>
    </location>
</feature>
<keyword evidence="3" id="KW-0472">Membrane</keyword>
<dbReference type="GO" id="GO:1990281">
    <property type="term" value="C:efflux pump complex"/>
    <property type="evidence" value="ECO:0007669"/>
    <property type="project" value="TreeGrafter"/>
</dbReference>
<feature type="region of interest" description="Disordered" evidence="2">
    <location>
        <begin position="353"/>
        <end position="372"/>
    </location>
</feature>
<feature type="compositionally biased region" description="Low complexity" evidence="2">
    <location>
        <begin position="239"/>
        <end position="251"/>
    </location>
</feature>
<evidence type="ECO:0000256" key="1">
    <source>
        <dbReference type="SAM" id="Coils"/>
    </source>
</evidence>
<accession>A0A0H2VIX2</accession>
<dbReference type="Gene3D" id="2.40.420.20">
    <property type="match status" value="1"/>
</dbReference>
<evidence type="ECO:0000259" key="4">
    <source>
        <dbReference type="Pfam" id="PF25967"/>
    </source>
</evidence>
<evidence type="ECO:0000259" key="5">
    <source>
        <dbReference type="Pfam" id="PF25990"/>
    </source>
</evidence>
<feature type="domain" description="YknX-like beta-barrel" evidence="5">
    <location>
        <begin position="190"/>
        <end position="240"/>
    </location>
</feature>
<feature type="compositionally biased region" description="Polar residues" evidence="2">
    <location>
        <begin position="258"/>
        <end position="277"/>
    </location>
</feature>
<dbReference type="HOGENOM" id="CLU_068059_0_0_9"/>
<dbReference type="Pfam" id="PF25967">
    <property type="entry name" value="RND-MFP_C"/>
    <property type="match status" value="1"/>
</dbReference>
<dbReference type="RefSeq" id="WP_001831820.1">
    <property type="nucleotide sequence ID" value="NC_004461.1"/>
</dbReference>
<sequence>MNKKLLWSIIGIVIIVVLIIAAFILKQVNGSGSKDSNAYDTYTVRKETPISLEGKASPESVKTYNNNQSVGNFLSVSVQDGQTVKQGERIINYDTNGNKRQQLLNKVNQAQSQVNDDYQKVNQSPNNHQLQVKLTQDQSALNEAQQSLSQYDRQLNDSMNASFDGKINIKNDSDVGEGQPILQLISSNPQINATITEFDINKIKEGDEVNVTVNSTGKKGKGKILKIDELPTSYDTSDDSTASSAQAGAQGDSEEGTEMTTSNPTINQPTGGKSGETSKYKVIIGDLDIPVRSGFSMDAKIPLKTKKLPNNVLTKDNNVFVVDKNNKVHKREIKIERNNGEIIVKKGLKSGDKVLKSPKGNLNDGEKVEVSS</sequence>
<dbReference type="Gene3D" id="2.40.30.170">
    <property type="match status" value="1"/>
</dbReference>
<keyword evidence="3" id="KW-0812">Transmembrane</keyword>
<dbReference type="AlphaFoldDB" id="A0A0H2VIX2"/>